<feature type="signal peptide" evidence="1">
    <location>
        <begin position="1"/>
        <end position="18"/>
    </location>
</feature>
<proteinExistence type="predicted"/>
<dbReference type="PROSITE" id="PS51257">
    <property type="entry name" value="PROKAR_LIPOPROTEIN"/>
    <property type="match status" value="1"/>
</dbReference>
<gene>
    <name evidence="2" type="ORF">ED312_01400</name>
</gene>
<dbReference type="Proteomes" id="UP000267469">
    <property type="component" value="Unassembled WGS sequence"/>
</dbReference>
<organism evidence="2 3">
    <name type="scientific">Sinomicrobium pectinilyticum</name>
    <dbReference type="NCBI Taxonomy" id="1084421"/>
    <lineage>
        <taxon>Bacteria</taxon>
        <taxon>Pseudomonadati</taxon>
        <taxon>Bacteroidota</taxon>
        <taxon>Flavobacteriia</taxon>
        <taxon>Flavobacteriales</taxon>
        <taxon>Flavobacteriaceae</taxon>
        <taxon>Sinomicrobium</taxon>
    </lineage>
</organism>
<feature type="chain" id="PRO_5018215609" description="Lipoprotein" evidence="1">
    <location>
        <begin position="19"/>
        <end position="208"/>
    </location>
</feature>
<keyword evidence="3" id="KW-1185">Reference proteome</keyword>
<evidence type="ECO:0000256" key="1">
    <source>
        <dbReference type="SAM" id="SignalP"/>
    </source>
</evidence>
<reference evidence="2 3" key="1">
    <citation type="submission" date="2018-10" db="EMBL/GenBank/DDBJ databases">
        <title>Sinomicrobium pectinilyticum sp. nov., a pectinase-producing bacterium isolated from alkaline and saline soil, and emended description of the genus Sinomicrobium.</title>
        <authorList>
            <person name="Cheng B."/>
            <person name="Li C."/>
            <person name="Lai Q."/>
            <person name="Du M."/>
            <person name="Shao Z."/>
            <person name="Xu P."/>
            <person name="Yang C."/>
        </authorList>
    </citation>
    <scope>NUCLEOTIDE SEQUENCE [LARGE SCALE GENOMIC DNA]</scope>
    <source>
        <strain evidence="2 3">5DNS001</strain>
    </source>
</reference>
<name>A0A3N0F3J6_SINP1</name>
<comment type="caution">
    <text evidence="2">The sequence shown here is derived from an EMBL/GenBank/DDBJ whole genome shotgun (WGS) entry which is preliminary data.</text>
</comment>
<evidence type="ECO:0000313" key="2">
    <source>
        <dbReference type="EMBL" id="RNL94599.1"/>
    </source>
</evidence>
<dbReference type="EMBL" id="RJTM01000003">
    <property type="protein sequence ID" value="RNL94599.1"/>
    <property type="molecule type" value="Genomic_DNA"/>
</dbReference>
<evidence type="ECO:0008006" key="4">
    <source>
        <dbReference type="Google" id="ProtNLM"/>
    </source>
</evidence>
<protein>
    <recommendedName>
        <fullName evidence="4">Lipoprotein</fullName>
    </recommendedName>
</protein>
<dbReference type="AlphaFoldDB" id="A0A3N0F3J6"/>
<sequence>MRTWINSLCGFMLLFVLAACNSEKTEKFVWEKEIAQLTGKNLDKWLRQAPFSNELKQTDENKLVFTNAEQVFPFMARYKNAVGELRETYNDPENPVYQKKTVLYQDPEWGDLFVNATFLYDDQEVFLDRSYSTPGNVILGGPDAAMDIHRATLSETAVFARTSDHKTGIYWVRTSGKDYLLGLYQKGRLIFETVIPLRATDTLATLFS</sequence>
<accession>A0A3N0F3J6</accession>
<keyword evidence="1" id="KW-0732">Signal</keyword>
<evidence type="ECO:0000313" key="3">
    <source>
        <dbReference type="Proteomes" id="UP000267469"/>
    </source>
</evidence>